<dbReference type="RefSeq" id="WP_050446366.1">
    <property type="nucleotide sequence ID" value="NZ_LGVG01000008.1"/>
</dbReference>
<proteinExistence type="predicted"/>
<evidence type="ECO:0000313" key="1">
    <source>
        <dbReference type="EMBL" id="KNE28201.1"/>
    </source>
</evidence>
<dbReference type="EMBL" id="LGVG01000008">
    <property type="protein sequence ID" value="KNE28201.1"/>
    <property type="molecule type" value="Genomic_DNA"/>
</dbReference>
<organism evidence="1 2">
    <name type="scientific">Achromobacter spanius</name>
    <dbReference type="NCBI Taxonomy" id="217203"/>
    <lineage>
        <taxon>Bacteria</taxon>
        <taxon>Pseudomonadati</taxon>
        <taxon>Pseudomonadota</taxon>
        <taxon>Betaproteobacteria</taxon>
        <taxon>Burkholderiales</taxon>
        <taxon>Alcaligenaceae</taxon>
        <taxon>Achromobacter</taxon>
    </lineage>
</organism>
<protein>
    <submittedName>
        <fullName evidence="1">Uncharacterized protein</fullName>
    </submittedName>
</protein>
<sequence>MTVPVSIFTGGSNNEDLISREPGVEEHADGFEGYVCLTANRPDAVRTRSVYTGTVRRTEGEAMEDAKQLVISIDPDKYV</sequence>
<dbReference type="Proteomes" id="UP000037511">
    <property type="component" value="Unassembled WGS sequence"/>
</dbReference>
<evidence type="ECO:0000313" key="2">
    <source>
        <dbReference type="Proteomes" id="UP000037511"/>
    </source>
</evidence>
<accession>A0AAW3I6N8</accession>
<gene>
    <name evidence="1" type="ORF">AFM18_08545</name>
</gene>
<comment type="caution">
    <text evidence="1">The sequence shown here is derived from an EMBL/GenBank/DDBJ whole genome shotgun (WGS) entry which is preliminary data.</text>
</comment>
<reference evidence="1 2" key="1">
    <citation type="submission" date="2015-07" db="EMBL/GenBank/DDBJ databases">
        <title>Draft genome of Achromobacter spanius.</title>
        <authorList>
            <person name="Wang X."/>
        </authorList>
    </citation>
    <scope>NUCLEOTIDE SEQUENCE [LARGE SCALE GENOMIC DNA]</scope>
    <source>
        <strain evidence="1 2">CGMCC9173</strain>
    </source>
</reference>
<name>A0AAW3I6N8_9BURK</name>
<dbReference type="AlphaFoldDB" id="A0AAW3I6N8"/>